<evidence type="ECO:0000256" key="7">
    <source>
        <dbReference type="HAMAP-Rule" id="MF_01107"/>
    </source>
</evidence>
<dbReference type="Gene3D" id="3.90.1150.10">
    <property type="entry name" value="Aspartate Aminotransferase, domain 1"/>
    <property type="match status" value="1"/>
</dbReference>
<dbReference type="AlphaFoldDB" id="A0AAP5AHG0"/>
<feature type="binding site" evidence="7">
    <location>
        <begin position="241"/>
        <end position="244"/>
    </location>
    <ligand>
        <name>pyridoxal 5'-phosphate</name>
        <dbReference type="ChEBI" id="CHEBI:597326"/>
    </ligand>
</feature>
<dbReference type="PIRSF" id="PIRSF000521">
    <property type="entry name" value="Transaminase_4ab_Lys_Orn"/>
    <property type="match status" value="1"/>
</dbReference>
<comment type="miscellaneous">
    <text evidence="7">May also have succinyldiaminopimelate aminotransferase activity, thus carrying out the corresponding step in lysine biosynthesis.</text>
</comment>
<feature type="binding site" evidence="7">
    <location>
        <begin position="121"/>
        <end position="122"/>
    </location>
    <ligand>
        <name>pyridoxal 5'-phosphate</name>
        <dbReference type="ChEBI" id="CHEBI:597326"/>
    </ligand>
</feature>
<comment type="caution">
    <text evidence="8">The sequence shown here is derived from an EMBL/GenBank/DDBJ whole genome shotgun (WGS) entry which is preliminary data.</text>
</comment>
<keyword evidence="5 7" id="KW-0808">Transferase</keyword>
<protein>
    <recommendedName>
        <fullName evidence="7">Acetylornithine aminotransferase</fullName>
        <shortName evidence="7">ACOAT</shortName>
        <ecNumber evidence="7">2.6.1.11</ecNumber>
    </recommendedName>
</protein>
<comment type="pathway">
    <text evidence="7">Amino-acid biosynthesis; L-arginine biosynthesis; N(2)-acetyl-L-ornithine from L-glutamate: step 4/4.</text>
</comment>
<comment type="subcellular location">
    <subcellularLocation>
        <location evidence="7">Cytoplasm</location>
    </subcellularLocation>
</comment>
<keyword evidence="1 7" id="KW-0963">Cytoplasm</keyword>
<name>A0AAP5AHG0_9GAMM</name>
<dbReference type="GO" id="GO:0005737">
    <property type="term" value="C:cytoplasm"/>
    <property type="evidence" value="ECO:0007669"/>
    <property type="project" value="UniProtKB-SubCell"/>
</dbReference>
<dbReference type="HAMAP" id="MF_01107">
    <property type="entry name" value="ArgD_aminotrans_3"/>
    <property type="match status" value="1"/>
</dbReference>
<evidence type="ECO:0000313" key="9">
    <source>
        <dbReference type="Proteomes" id="UP001226084"/>
    </source>
</evidence>
<dbReference type="CDD" id="cd00610">
    <property type="entry name" value="OAT_like"/>
    <property type="match status" value="1"/>
</dbReference>
<comment type="subunit">
    <text evidence="7">Homodimer.</text>
</comment>
<dbReference type="PANTHER" id="PTHR11986:SF113">
    <property type="entry name" value="SUCCINYLORNITHINE TRANSAMINASE"/>
    <property type="match status" value="1"/>
</dbReference>
<feature type="modified residue" description="N6-(pyridoxal phosphate)lysine" evidence="7">
    <location>
        <position position="270"/>
    </location>
</feature>
<evidence type="ECO:0000313" key="8">
    <source>
        <dbReference type="EMBL" id="MDQ1107545.1"/>
    </source>
</evidence>
<keyword evidence="2 7" id="KW-0055">Arginine biosynthesis</keyword>
<gene>
    <name evidence="7" type="primary">argD</name>
    <name evidence="8" type="ORF">QE424_000704</name>
</gene>
<dbReference type="NCBIfam" id="TIGR00707">
    <property type="entry name" value="argD"/>
    <property type="match status" value="1"/>
</dbReference>
<dbReference type="EMBL" id="JAUTAS010000001">
    <property type="protein sequence ID" value="MDQ1107545.1"/>
    <property type="molecule type" value="Genomic_DNA"/>
</dbReference>
<dbReference type="InterPro" id="IPR050103">
    <property type="entry name" value="Class-III_PLP-dep_AT"/>
</dbReference>
<evidence type="ECO:0000256" key="3">
    <source>
        <dbReference type="ARBA" id="ARBA00022576"/>
    </source>
</evidence>
<dbReference type="SUPFAM" id="SSF53383">
    <property type="entry name" value="PLP-dependent transferases"/>
    <property type="match status" value="1"/>
</dbReference>
<accession>A0AAP5AHG0</accession>
<dbReference type="Proteomes" id="UP001226084">
    <property type="component" value="Unassembled WGS sequence"/>
</dbReference>
<dbReference type="GO" id="GO:0042802">
    <property type="term" value="F:identical protein binding"/>
    <property type="evidence" value="ECO:0007669"/>
    <property type="project" value="TreeGrafter"/>
</dbReference>
<dbReference type="FunFam" id="3.40.640.10:FF:000117">
    <property type="entry name" value="Acetylornithine aminotransferase"/>
    <property type="match status" value="1"/>
</dbReference>
<dbReference type="GO" id="GO:0003992">
    <property type="term" value="F:N2-acetyl-L-ornithine:2-oxoglutarate 5-aminotransferase activity"/>
    <property type="evidence" value="ECO:0007669"/>
    <property type="project" value="UniProtKB-UniRule"/>
</dbReference>
<keyword evidence="4 7" id="KW-0028">Amino-acid biosynthesis</keyword>
<dbReference type="InterPro" id="IPR004636">
    <property type="entry name" value="AcOrn/SuccOrn_fam"/>
</dbReference>
<reference evidence="8" key="1">
    <citation type="submission" date="2023-07" db="EMBL/GenBank/DDBJ databases">
        <title>Functional and genomic diversity of the sorghum phyllosphere microbiome.</title>
        <authorList>
            <person name="Shade A."/>
        </authorList>
    </citation>
    <scope>NUCLEOTIDE SEQUENCE</scope>
    <source>
        <strain evidence="8">SORGH_AS_0457</strain>
    </source>
</reference>
<dbReference type="InterPro" id="IPR015421">
    <property type="entry name" value="PyrdxlP-dep_Trfase_major"/>
</dbReference>
<evidence type="ECO:0000256" key="1">
    <source>
        <dbReference type="ARBA" id="ARBA00022490"/>
    </source>
</evidence>
<keyword evidence="3 7" id="KW-0032">Aminotransferase</keyword>
<dbReference type="NCBIfam" id="NF003397">
    <property type="entry name" value="PRK04612.1"/>
    <property type="match status" value="1"/>
</dbReference>
<comment type="similarity">
    <text evidence="7">Belongs to the class-III pyridoxal-phosphate-dependent aminotransferase family. ArgD subfamily.</text>
</comment>
<dbReference type="NCBIfam" id="NF002325">
    <property type="entry name" value="PRK01278.1"/>
    <property type="match status" value="1"/>
</dbReference>
<dbReference type="Pfam" id="PF00202">
    <property type="entry name" value="Aminotran_3"/>
    <property type="match status" value="1"/>
</dbReference>
<dbReference type="InterPro" id="IPR049704">
    <property type="entry name" value="Aminotrans_3_PPA_site"/>
</dbReference>
<feature type="binding site" evidence="7">
    <location>
        <position position="158"/>
    </location>
    <ligand>
        <name>N(2)-acetyl-L-ornithine</name>
        <dbReference type="ChEBI" id="CHEBI:57805"/>
    </ligand>
</feature>
<organism evidence="8 9">
    <name type="scientific">Stenotrophomonas rhizophila</name>
    <dbReference type="NCBI Taxonomy" id="216778"/>
    <lineage>
        <taxon>Bacteria</taxon>
        <taxon>Pseudomonadati</taxon>
        <taxon>Pseudomonadota</taxon>
        <taxon>Gammaproteobacteria</taxon>
        <taxon>Lysobacterales</taxon>
        <taxon>Lysobacteraceae</taxon>
        <taxon>Stenotrophomonas</taxon>
    </lineage>
</organism>
<keyword evidence="6 7" id="KW-0663">Pyridoxal phosphate</keyword>
<evidence type="ECO:0000256" key="6">
    <source>
        <dbReference type="ARBA" id="ARBA00022898"/>
    </source>
</evidence>
<feature type="binding site" evidence="7">
    <location>
        <position position="299"/>
    </location>
    <ligand>
        <name>pyridoxal 5'-phosphate</name>
        <dbReference type="ChEBI" id="CHEBI:597326"/>
    </ligand>
</feature>
<dbReference type="GO" id="GO:0030170">
    <property type="term" value="F:pyridoxal phosphate binding"/>
    <property type="evidence" value="ECO:0007669"/>
    <property type="project" value="InterPro"/>
</dbReference>
<comment type="cofactor">
    <cofactor evidence="7">
        <name>pyridoxal 5'-phosphate</name>
        <dbReference type="ChEBI" id="CHEBI:597326"/>
    </cofactor>
    <text evidence="7">Binds 1 pyridoxal phosphate per subunit.</text>
</comment>
<dbReference type="InterPro" id="IPR015422">
    <property type="entry name" value="PyrdxlP-dep_Trfase_small"/>
</dbReference>
<evidence type="ECO:0000256" key="4">
    <source>
        <dbReference type="ARBA" id="ARBA00022605"/>
    </source>
</evidence>
<evidence type="ECO:0000256" key="2">
    <source>
        <dbReference type="ARBA" id="ARBA00022571"/>
    </source>
</evidence>
<comment type="catalytic activity">
    <reaction evidence="7">
        <text>N(2)-acetyl-L-ornithine + 2-oxoglutarate = N-acetyl-L-glutamate 5-semialdehyde + L-glutamate</text>
        <dbReference type="Rhea" id="RHEA:18049"/>
        <dbReference type="ChEBI" id="CHEBI:16810"/>
        <dbReference type="ChEBI" id="CHEBI:29123"/>
        <dbReference type="ChEBI" id="CHEBI:29985"/>
        <dbReference type="ChEBI" id="CHEBI:57805"/>
        <dbReference type="EC" id="2.6.1.11"/>
    </reaction>
</comment>
<dbReference type="EC" id="2.6.1.11" evidence="7"/>
<dbReference type="Gene3D" id="3.40.640.10">
    <property type="entry name" value="Type I PLP-dependent aspartate aminotransferase-like (Major domain)"/>
    <property type="match status" value="1"/>
</dbReference>
<dbReference type="PANTHER" id="PTHR11986">
    <property type="entry name" value="AMINOTRANSFERASE CLASS III"/>
    <property type="match status" value="1"/>
</dbReference>
<evidence type="ECO:0000256" key="5">
    <source>
        <dbReference type="ARBA" id="ARBA00022679"/>
    </source>
</evidence>
<dbReference type="PROSITE" id="PS00600">
    <property type="entry name" value="AA_TRANSFER_CLASS_3"/>
    <property type="match status" value="1"/>
</dbReference>
<sequence>MDPLPGPLGPLTAMTAAAPDPLLSLSHYYLPVYKPRQVVLERGQGARVWDNQGREFIDLAAGIAVCGLGHNDPDLKAALIEQAGKLWHTSNVFYSEPPLRLAEELVTASRFAERVFLCNSGAEANEVAIKLVRKWASSQGRPAHQRVIVTFRGSFHGRTLAAVTATAQPKYQEGYEPLPGGFRYVDFNDEVQLETAMAAGDVAAVMLEPIQGEGGVMPAKPGFMKRIRELCDQHNALMVLDEIQVGMGRTGTLFAHWQDEIKPDIVTLAKALGGGFPIGAMLAGPKVAETMQFGAHGTTFGGNPLAAAVARVALRKLSSPEIARNVSRQSQALRDGLGKINDEFKVFSQVRGRGLMLGAVLDKDFAGQAGAILDHAAEHGLLTLQAGPDVLRFVPALNISDEEIAEGLKRLRAAVQSFVASR</sequence>
<feature type="binding site" evidence="7">
    <location>
        <position position="298"/>
    </location>
    <ligand>
        <name>N(2)-acetyl-L-ornithine</name>
        <dbReference type="ChEBI" id="CHEBI:57805"/>
    </ligand>
</feature>
<dbReference type="InterPro" id="IPR015424">
    <property type="entry name" value="PyrdxlP-dep_Trfase"/>
</dbReference>
<feature type="binding site" evidence="7">
    <location>
        <position position="155"/>
    </location>
    <ligand>
        <name>pyridoxal 5'-phosphate</name>
        <dbReference type="ChEBI" id="CHEBI:597326"/>
    </ligand>
</feature>
<dbReference type="GO" id="GO:0006526">
    <property type="term" value="P:L-arginine biosynthetic process"/>
    <property type="evidence" value="ECO:0007669"/>
    <property type="project" value="UniProtKB-UniRule"/>
</dbReference>
<dbReference type="InterPro" id="IPR005814">
    <property type="entry name" value="Aminotrans_3"/>
</dbReference>
<proteinExistence type="inferred from homology"/>